<dbReference type="Proteomes" id="UP000439522">
    <property type="component" value="Unassembled WGS sequence"/>
</dbReference>
<proteinExistence type="predicted"/>
<dbReference type="AlphaFoldDB" id="A0A6I4TBW1"/>
<evidence type="ECO:0000256" key="1">
    <source>
        <dbReference type="SAM" id="MobiDB-lite"/>
    </source>
</evidence>
<gene>
    <name evidence="4" type="primary">bla</name>
    <name evidence="4" type="ORF">GRI40_00670</name>
</gene>
<dbReference type="InterPro" id="IPR050855">
    <property type="entry name" value="NDM-1-like"/>
</dbReference>
<dbReference type="InterPro" id="IPR036866">
    <property type="entry name" value="RibonucZ/Hydroxyglut_hydro"/>
</dbReference>
<dbReference type="EMBL" id="WTZA01000001">
    <property type="protein sequence ID" value="MXO73735.1"/>
    <property type="molecule type" value="Genomic_DNA"/>
</dbReference>
<evidence type="ECO:0000313" key="5">
    <source>
        <dbReference type="Proteomes" id="UP000439522"/>
    </source>
</evidence>
<dbReference type="InterPro" id="IPR001279">
    <property type="entry name" value="Metallo-B-lactamas"/>
</dbReference>
<organism evidence="4 5">
    <name type="scientific">Tsuneonella aeria</name>
    <dbReference type="NCBI Taxonomy" id="1837929"/>
    <lineage>
        <taxon>Bacteria</taxon>
        <taxon>Pseudomonadati</taxon>
        <taxon>Pseudomonadota</taxon>
        <taxon>Alphaproteobacteria</taxon>
        <taxon>Sphingomonadales</taxon>
        <taxon>Erythrobacteraceae</taxon>
        <taxon>Tsuneonella</taxon>
    </lineage>
</organism>
<sequence>MSARILLAGLAAAATAACAPLVGLPNSAGPTPDPRAWAAACTEMDDWDKPGPPFRVYGNTYYVGTCGITALLVTGPQGHVLIDSGTDKGADVVLANIRALGFDPRDVKAVLISHEHFDHVGGMARIQAATGATVVATPDAAKVLRTGKTAAADPQAGSGHPPFAPVSGPISEVRDERPRTFAGMAFTPMMTPGHTLGATSWSWQSCADGVCQTIVYVDSLNPISDETYRFSDHPALVSAFRAGIASVAAAPCDVVLAPHPSAAAMRDRLLGAKPLVDPAGCRAYAATAAARLDARLAKEGAGG</sequence>
<accession>A0A6I4TBW1</accession>
<reference evidence="4 5" key="1">
    <citation type="submission" date="2019-12" db="EMBL/GenBank/DDBJ databases">
        <title>Genomic-based taxomic classification of the family Erythrobacteraceae.</title>
        <authorList>
            <person name="Xu L."/>
        </authorList>
    </citation>
    <scope>NUCLEOTIDE SEQUENCE [LARGE SCALE GENOMIC DNA]</scope>
    <source>
        <strain evidence="4 5">100921-2</strain>
    </source>
</reference>
<dbReference type="PANTHER" id="PTHR42951:SF17">
    <property type="entry name" value="METALLO-BETA-LACTAMASE DOMAIN-CONTAINING PROTEIN"/>
    <property type="match status" value="1"/>
</dbReference>
<dbReference type="PROSITE" id="PS51257">
    <property type="entry name" value="PROKAR_LIPOPROTEIN"/>
    <property type="match status" value="1"/>
</dbReference>
<dbReference type="PANTHER" id="PTHR42951">
    <property type="entry name" value="METALLO-BETA-LACTAMASE DOMAIN-CONTAINING"/>
    <property type="match status" value="1"/>
</dbReference>
<evidence type="ECO:0000256" key="2">
    <source>
        <dbReference type="SAM" id="SignalP"/>
    </source>
</evidence>
<dbReference type="Gene3D" id="3.60.15.10">
    <property type="entry name" value="Ribonuclease Z/Hydroxyacylglutathione hydrolase-like"/>
    <property type="match status" value="1"/>
</dbReference>
<dbReference type="SUPFAM" id="SSF56281">
    <property type="entry name" value="Metallo-hydrolase/oxidoreductase"/>
    <property type="match status" value="1"/>
</dbReference>
<keyword evidence="5" id="KW-1185">Reference proteome</keyword>
<keyword evidence="2" id="KW-0732">Signal</keyword>
<feature type="chain" id="PRO_5026249860" evidence="2">
    <location>
        <begin position="20"/>
        <end position="303"/>
    </location>
</feature>
<feature type="region of interest" description="Disordered" evidence="1">
    <location>
        <begin position="151"/>
        <end position="171"/>
    </location>
</feature>
<dbReference type="SMART" id="SM00849">
    <property type="entry name" value="Lactamase_B"/>
    <property type="match status" value="1"/>
</dbReference>
<comment type="caution">
    <text evidence="4">The sequence shown here is derived from an EMBL/GenBank/DDBJ whole genome shotgun (WGS) entry which is preliminary data.</text>
</comment>
<protein>
    <submittedName>
        <fullName evidence="4">Subclass B3 metallo-beta-lactamase</fullName>
    </submittedName>
</protein>
<evidence type="ECO:0000313" key="4">
    <source>
        <dbReference type="EMBL" id="MXO73735.1"/>
    </source>
</evidence>
<evidence type="ECO:0000259" key="3">
    <source>
        <dbReference type="SMART" id="SM00849"/>
    </source>
</evidence>
<feature type="domain" description="Metallo-beta-lactamase" evidence="3">
    <location>
        <begin position="67"/>
        <end position="259"/>
    </location>
</feature>
<dbReference type="Pfam" id="PF00753">
    <property type="entry name" value="Lactamase_B"/>
    <property type="match status" value="1"/>
</dbReference>
<dbReference type="OrthoDB" id="9773738at2"/>
<feature type="signal peptide" evidence="2">
    <location>
        <begin position="1"/>
        <end position="19"/>
    </location>
</feature>
<dbReference type="NCBIfam" id="NF033105">
    <property type="entry name" value="bla_subclass_B3"/>
    <property type="match status" value="1"/>
</dbReference>
<name>A0A6I4TBW1_9SPHN</name>
<dbReference type="NCBIfam" id="NF012229">
    <property type="entry name" value="bla_class_B_core"/>
    <property type="match status" value="1"/>
</dbReference>